<organism evidence="5 6">
    <name type="scientific">Pilimelia columellifera subsp. columellifera</name>
    <dbReference type="NCBI Taxonomy" id="706583"/>
    <lineage>
        <taxon>Bacteria</taxon>
        <taxon>Bacillati</taxon>
        <taxon>Actinomycetota</taxon>
        <taxon>Actinomycetes</taxon>
        <taxon>Micromonosporales</taxon>
        <taxon>Micromonosporaceae</taxon>
        <taxon>Pilimelia</taxon>
    </lineage>
</organism>
<dbReference type="InterPro" id="IPR037455">
    <property type="entry name" value="LucA/IucC-like"/>
</dbReference>
<reference evidence="6" key="1">
    <citation type="journal article" date="2019" name="Int. J. Syst. Evol. Microbiol.">
        <title>The Global Catalogue of Microorganisms (GCM) 10K type strain sequencing project: providing services to taxonomists for standard genome sequencing and annotation.</title>
        <authorList>
            <consortium name="The Broad Institute Genomics Platform"/>
            <consortium name="The Broad Institute Genome Sequencing Center for Infectious Disease"/>
            <person name="Wu L."/>
            <person name="Ma J."/>
        </authorList>
    </citation>
    <scope>NUCLEOTIDE SEQUENCE [LARGE SCALE GENOMIC DNA]</scope>
    <source>
        <strain evidence="6">JCM 3367</strain>
    </source>
</reference>
<dbReference type="EMBL" id="BAAARY010000017">
    <property type="protein sequence ID" value="GAA2529388.1"/>
    <property type="molecule type" value="Genomic_DNA"/>
</dbReference>
<proteinExistence type="inferred from homology"/>
<dbReference type="PANTHER" id="PTHR34384">
    <property type="entry name" value="L-2,3-DIAMINOPROPANOATE--CITRATE LIGASE"/>
    <property type="match status" value="1"/>
</dbReference>
<evidence type="ECO:0000259" key="3">
    <source>
        <dbReference type="Pfam" id="PF04183"/>
    </source>
</evidence>
<dbReference type="Gene3D" id="1.10.510.40">
    <property type="match status" value="1"/>
</dbReference>
<comment type="pathway">
    <text evidence="1">Siderophore biosynthesis.</text>
</comment>
<keyword evidence="6" id="KW-1185">Reference proteome</keyword>
<evidence type="ECO:0000256" key="2">
    <source>
        <dbReference type="ARBA" id="ARBA00007832"/>
    </source>
</evidence>
<dbReference type="Pfam" id="PF04183">
    <property type="entry name" value="IucA_IucC"/>
    <property type="match status" value="1"/>
</dbReference>
<gene>
    <name evidence="5" type="ORF">GCM10010201_30750</name>
</gene>
<evidence type="ECO:0008006" key="7">
    <source>
        <dbReference type="Google" id="ProtNLM"/>
    </source>
</evidence>
<dbReference type="InterPro" id="IPR022770">
    <property type="entry name" value="IucA/IucC-like_C"/>
</dbReference>
<comment type="caution">
    <text evidence="5">The sequence shown here is derived from an EMBL/GenBank/DDBJ whole genome shotgun (WGS) entry which is preliminary data.</text>
</comment>
<name>A0ABP6AZS0_9ACTN</name>
<feature type="domain" description="Aerobactin siderophore biosynthesis IucA/IucC N-terminal" evidence="3">
    <location>
        <begin position="122"/>
        <end position="339"/>
    </location>
</feature>
<sequence length="549" mass="56683">MVSGAVEQVRRWAPELAEAFAAQLPVAADVVGRRLLAALLREGLADDLGVGAGGGVGVRHGFGRVQVRRLPAGWSMAGSLAGAVGGAALLTELADAVINQAIASARAGRVAGPCGGADAGAVAAERWAIQGHNLHPCGRTRLGWSVPDVLAHDVEGPGTSVRFVGVRRGLSRGDDVGAALARLYPQTPAAPPGYVTQPVHAWQLGALLRGQREAFEEGLLTVLDGELPAWPGAAVRTVLLPPGADGRARYLKLSLDVQITSTRRTISVASARNGAPVGQTLRKALGDDPDGHRVLLLDEVAGAGAPAVGDGRQVSAILREGLDGQLVAGERAVPGVALAAVGPDGRSGVATVVDEFAAARGLWDGSAAALAFVGEYGRLLLGPALRLASRCGIGVEAHLQNCLPTFVAGAPYRMVWRDFAGLRLFPPRLAAAGLATPLWPGSAIVAESVEQVRAKVGYTALQAHLGEVVVQLVGSHGLDERAAWRVVRQVVDEALAPLRADPVTAAAADADHAAWTAPTVPHKALVRMRLAGGGDRYRPAPNPLRRGTW</sequence>
<evidence type="ECO:0000313" key="6">
    <source>
        <dbReference type="Proteomes" id="UP001499978"/>
    </source>
</evidence>
<evidence type="ECO:0000256" key="1">
    <source>
        <dbReference type="ARBA" id="ARBA00004924"/>
    </source>
</evidence>
<comment type="similarity">
    <text evidence="2">Belongs to the IucA/IucC family.</text>
</comment>
<dbReference type="InterPro" id="IPR007310">
    <property type="entry name" value="Aerobactin_biosyn_IucA/IucC_N"/>
</dbReference>
<dbReference type="Proteomes" id="UP001499978">
    <property type="component" value="Unassembled WGS sequence"/>
</dbReference>
<protein>
    <recommendedName>
        <fullName evidence="7">Siderophore synthetase component</fullName>
    </recommendedName>
</protein>
<evidence type="ECO:0000259" key="4">
    <source>
        <dbReference type="Pfam" id="PF06276"/>
    </source>
</evidence>
<evidence type="ECO:0000313" key="5">
    <source>
        <dbReference type="EMBL" id="GAA2529388.1"/>
    </source>
</evidence>
<feature type="domain" description="Aerobactin siderophore biosynthesis IucA/IucC-like C-terminal" evidence="4">
    <location>
        <begin position="372"/>
        <end position="536"/>
    </location>
</feature>
<dbReference type="Pfam" id="PF06276">
    <property type="entry name" value="FhuF"/>
    <property type="match status" value="1"/>
</dbReference>
<accession>A0ABP6AZS0</accession>
<dbReference type="PANTHER" id="PTHR34384:SF5">
    <property type="entry name" value="L-2,3-DIAMINOPROPANOATE--CITRATE LIGASE"/>
    <property type="match status" value="1"/>
</dbReference>